<evidence type="ECO:0000313" key="2">
    <source>
        <dbReference type="Proteomes" id="UP000008075"/>
    </source>
</evidence>
<dbReference type="EMBL" id="FN667742">
    <property type="protein sequence ID" value="CBJ90771.1"/>
    <property type="molecule type" value="Genomic_DNA"/>
</dbReference>
<sequence>MNWRKRIDKNESAETVLSGRVLSGTDIREGHFKETSFAKEITICGFVIGTLNSVGLNGCGVNDYIDKIFTGIFDWQIK</sequence>
<dbReference type="AlphaFoldDB" id="D3VID1"/>
<gene>
    <name evidence="1" type="ordered locus">XNC1_2717</name>
</gene>
<dbReference type="Proteomes" id="UP000008075">
    <property type="component" value="Chromosome"/>
</dbReference>
<dbReference type="STRING" id="406817.XNC1_2717"/>
<organism evidence="1 2">
    <name type="scientific">Xenorhabdus nematophila (strain ATCC 19061 / DSM 3370 / CCUG 14189 / LMG 1036 / NCIMB 9965 / AN6)</name>
    <dbReference type="NCBI Taxonomy" id="406817"/>
    <lineage>
        <taxon>Bacteria</taxon>
        <taxon>Pseudomonadati</taxon>
        <taxon>Pseudomonadota</taxon>
        <taxon>Gammaproteobacteria</taxon>
        <taxon>Enterobacterales</taxon>
        <taxon>Morganellaceae</taxon>
        <taxon>Xenorhabdus</taxon>
    </lineage>
</organism>
<dbReference type="KEGG" id="xne:XNC1_2717"/>
<proteinExistence type="predicted"/>
<keyword evidence="2" id="KW-1185">Reference proteome</keyword>
<accession>D3VID1</accession>
<protein>
    <submittedName>
        <fullName evidence="1">Uncharacterized protein</fullName>
    </submittedName>
</protein>
<evidence type="ECO:0000313" key="1">
    <source>
        <dbReference type="EMBL" id="CBJ90771.1"/>
    </source>
</evidence>
<name>D3VID1_XENNA</name>
<dbReference type="HOGENOM" id="CLU_2621241_0_0_6"/>
<reference evidence="1 2" key="1">
    <citation type="journal article" date="2011" name="PLoS ONE">
        <title>The entomopathogenic bacterial endosymbionts xenorhabdus and photorhabdus: convergent lifestyles from divergent genomes.</title>
        <authorList>
            <person name="Chaston J.M."/>
            <person name="Suen G."/>
            <person name="Tucker S.L."/>
            <person name="Andersen A.W."/>
            <person name="Bhasin A."/>
            <person name="Bode E."/>
            <person name="Bode H.B."/>
            <person name="Brachmann A.O."/>
            <person name="Cowles C.E."/>
            <person name="Cowles K.N."/>
            <person name="Darby C."/>
            <person name="de Leon L."/>
            <person name="Drace K."/>
            <person name="Du Z."/>
            <person name="Givaudan A."/>
            <person name="Herbert Tran E.E."/>
            <person name="Jewell K.A."/>
            <person name="Knack J.J."/>
            <person name="Krasomil-Osterfeld K.C."/>
            <person name="Kukor R."/>
            <person name="Lanois A."/>
            <person name="Latreille P."/>
            <person name="Leimgruber N.K."/>
            <person name="Lipke C.M."/>
            <person name="Liu R."/>
            <person name="Lu X."/>
            <person name="Martens E.C."/>
            <person name="Marri P.R."/>
            <person name="Medigue C."/>
            <person name="Menard M.L."/>
            <person name="Miller N.M."/>
            <person name="Morales-Soto N."/>
            <person name="Norton S."/>
            <person name="Ogier J.C."/>
            <person name="Orchard S.S."/>
            <person name="Park D."/>
            <person name="Park Y."/>
            <person name="Qurollo B.A."/>
            <person name="Sugar D.R."/>
            <person name="Richards G.R."/>
            <person name="Rouy Z."/>
            <person name="Slominski B."/>
            <person name="Slominski K."/>
            <person name="Snyder H."/>
            <person name="Tjaden B.C."/>
            <person name="van der Hoeven R."/>
            <person name="Welch R.D."/>
            <person name="Wheeler C."/>
            <person name="Xiang B."/>
            <person name="Barbazuk B."/>
            <person name="Gaudriault S."/>
            <person name="Goodner B."/>
            <person name="Slater S.C."/>
            <person name="Forst S."/>
            <person name="Goldman B.S."/>
            <person name="Goodrich-Blair H."/>
        </authorList>
    </citation>
    <scope>NUCLEOTIDE SEQUENCE [LARGE SCALE GENOMIC DNA]</scope>
    <source>
        <strain evidence="2">ATCC 19061 / DSM 3370 / CCUG 14189 / LMG 1036 / NCIMB 9965 / AN6</strain>
    </source>
</reference>